<evidence type="ECO:0000256" key="5">
    <source>
        <dbReference type="RuleBase" id="RU003560"/>
    </source>
</evidence>
<organism evidence="6 7">
    <name type="scientific">Roseospira marina</name>
    <dbReference type="NCBI Taxonomy" id="140057"/>
    <lineage>
        <taxon>Bacteria</taxon>
        <taxon>Pseudomonadati</taxon>
        <taxon>Pseudomonadota</taxon>
        <taxon>Alphaproteobacteria</taxon>
        <taxon>Rhodospirillales</taxon>
        <taxon>Rhodospirillaceae</taxon>
        <taxon>Roseospira</taxon>
    </lineage>
</organism>
<dbReference type="Gene3D" id="3.90.1150.10">
    <property type="entry name" value="Aspartate Aminotransferase, domain 1"/>
    <property type="match status" value="1"/>
</dbReference>
<dbReference type="Gene3D" id="3.40.640.10">
    <property type="entry name" value="Type I PLP-dependent aspartate aminotransferase-like (Major domain)"/>
    <property type="match status" value="1"/>
</dbReference>
<dbReference type="EMBL" id="VWPJ01000011">
    <property type="protein sequence ID" value="KAA5605166.1"/>
    <property type="molecule type" value="Genomic_DNA"/>
</dbReference>
<keyword evidence="7" id="KW-1185">Reference proteome</keyword>
<dbReference type="CDD" id="cd00610">
    <property type="entry name" value="OAT_like"/>
    <property type="match status" value="1"/>
</dbReference>
<dbReference type="Proteomes" id="UP000324065">
    <property type="component" value="Unassembled WGS sequence"/>
</dbReference>
<dbReference type="SUPFAM" id="SSF53383">
    <property type="entry name" value="PLP-dependent transferases"/>
    <property type="match status" value="1"/>
</dbReference>
<reference evidence="6 7" key="1">
    <citation type="submission" date="2019-09" db="EMBL/GenBank/DDBJ databases">
        <title>Genome sequence of Roseospira marina, one of the more divergent members of the non-sulfur purple photosynthetic bacterial family, the Rhodospirillaceae.</title>
        <authorList>
            <person name="Meyer T."/>
            <person name="Kyndt J."/>
        </authorList>
    </citation>
    <scope>NUCLEOTIDE SEQUENCE [LARGE SCALE GENOMIC DNA]</scope>
    <source>
        <strain evidence="6 7">DSM 15113</strain>
    </source>
</reference>
<dbReference type="AlphaFoldDB" id="A0A5M6IA64"/>
<evidence type="ECO:0000256" key="4">
    <source>
        <dbReference type="ARBA" id="ARBA00022898"/>
    </source>
</evidence>
<name>A0A5M6IA64_9PROT</name>
<accession>A0A5M6IA64</accession>
<dbReference type="OrthoDB" id="9801834at2"/>
<dbReference type="PANTHER" id="PTHR43094:SF1">
    <property type="entry name" value="AMINOTRANSFERASE CLASS-III"/>
    <property type="match status" value="1"/>
</dbReference>
<evidence type="ECO:0000313" key="6">
    <source>
        <dbReference type="EMBL" id="KAA5605166.1"/>
    </source>
</evidence>
<dbReference type="InterPro" id="IPR015424">
    <property type="entry name" value="PyrdxlP-dep_Trfase"/>
</dbReference>
<comment type="caution">
    <text evidence="6">The sequence shown here is derived from an EMBL/GenBank/DDBJ whole genome shotgun (WGS) entry which is preliminary data.</text>
</comment>
<dbReference type="InterPro" id="IPR015422">
    <property type="entry name" value="PyrdxlP-dep_Trfase_small"/>
</dbReference>
<keyword evidence="6" id="KW-0808">Transferase</keyword>
<protein>
    <submittedName>
        <fullName evidence="6">Aspartate aminotransferase family protein</fullName>
    </submittedName>
</protein>
<dbReference type="NCBIfam" id="NF005685">
    <property type="entry name" value="PRK07483.1"/>
    <property type="match status" value="1"/>
</dbReference>
<sequence length="452" mass="48209">MTSSSRIFHRQPGAAYPVAVSGDGPWLIDADGRRYLDACGGAAVSCLGHSDAMVRAAIRAQVDDLAYAHSAFFTTRPAEDLADHLITRAAARIPDNRLSRVYLVSGGSEAAEAALKLARQYFLEAGEPTRHRIIARRQSYHGNTLGALAVGGNQWRRAPFEPMLMPATHIAPCYPYRDRRDDETEEAYGQRVADDLDATIRTLGPETVAAFIAEPVVGATGGAVPAVPGYLRRIREICDRHGVLLILDEVMCGMGRTGHLFACAEDGVSPDILMIAKGLGAGYQPIGAMLCSDRIYDTIVTGSGFFQHGHTYLGHVTACAGALAVQRRIEADDLLANVRTQGAALRAALEAAFGDHPHVGDIRGRGLILGLELVADRATKAPFDPAVRLHARVKGEAMARGLMCYPMGGTIDGRQGDHIMLAPPFILGPEHIPEIVDRLAGALDAALEGATG</sequence>
<proteinExistence type="inferred from homology"/>
<dbReference type="GO" id="GO:0005829">
    <property type="term" value="C:cytosol"/>
    <property type="evidence" value="ECO:0007669"/>
    <property type="project" value="TreeGrafter"/>
</dbReference>
<evidence type="ECO:0000313" key="7">
    <source>
        <dbReference type="Proteomes" id="UP000324065"/>
    </source>
</evidence>
<dbReference type="InterPro" id="IPR005814">
    <property type="entry name" value="Aminotrans_3"/>
</dbReference>
<evidence type="ECO:0000256" key="3">
    <source>
        <dbReference type="ARBA" id="ARBA00022576"/>
    </source>
</evidence>
<dbReference type="InterPro" id="IPR015421">
    <property type="entry name" value="PyrdxlP-dep_Trfase_major"/>
</dbReference>
<dbReference type="Pfam" id="PF00202">
    <property type="entry name" value="Aminotran_3"/>
    <property type="match status" value="1"/>
</dbReference>
<comment type="similarity">
    <text evidence="2 5">Belongs to the class-III pyridoxal-phosphate-dependent aminotransferase family.</text>
</comment>
<dbReference type="GO" id="GO:0008483">
    <property type="term" value="F:transaminase activity"/>
    <property type="evidence" value="ECO:0007669"/>
    <property type="project" value="UniProtKB-KW"/>
</dbReference>
<dbReference type="PROSITE" id="PS00600">
    <property type="entry name" value="AA_TRANSFER_CLASS_3"/>
    <property type="match status" value="1"/>
</dbReference>
<dbReference type="InterPro" id="IPR049704">
    <property type="entry name" value="Aminotrans_3_PPA_site"/>
</dbReference>
<keyword evidence="4 5" id="KW-0663">Pyridoxal phosphate</keyword>
<comment type="cofactor">
    <cofactor evidence="1">
        <name>pyridoxal 5'-phosphate</name>
        <dbReference type="ChEBI" id="CHEBI:597326"/>
    </cofactor>
</comment>
<gene>
    <name evidence="6" type="ORF">F1188_12880</name>
</gene>
<dbReference type="GO" id="GO:0030170">
    <property type="term" value="F:pyridoxal phosphate binding"/>
    <property type="evidence" value="ECO:0007669"/>
    <property type="project" value="InterPro"/>
</dbReference>
<evidence type="ECO:0000256" key="1">
    <source>
        <dbReference type="ARBA" id="ARBA00001933"/>
    </source>
</evidence>
<evidence type="ECO:0000256" key="2">
    <source>
        <dbReference type="ARBA" id="ARBA00008954"/>
    </source>
</evidence>
<dbReference type="PANTHER" id="PTHR43094">
    <property type="entry name" value="AMINOTRANSFERASE"/>
    <property type="match status" value="1"/>
</dbReference>
<keyword evidence="3 6" id="KW-0032">Aminotransferase</keyword>
<dbReference type="FunFam" id="3.40.640.10:FF:000004">
    <property type="entry name" value="Acetylornithine aminotransferase"/>
    <property type="match status" value="1"/>
</dbReference>
<dbReference type="RefSeq" id="WP_150062836.1">
    <property type="nucleotide sequence ID" value="NZ_JACHII010000009.1"/>
</dbReference>